<name>A0A0N4Y648_NIPBR</name>
<accession>A0A0N4Y648</accession>
<evidence type="ECO:0000313" key="3">
    <source>
        <dbReference type="Proteomes" id="UP000271162"/>
    </source>
</evidence>
<gene>
    <name evidence="2" type="ORF">NBR_LOCUS11533</name>
</gene>
<organism evidence="4">
    <name type="scientific">Nippostrongylus brasiliensis</name>
    <name type="common">Rat hookworm</name>
    <dbReference type="NCBI Taxonomy" id="27835"/>
    <lineage>
        <taxon>Eukaryota</taxon>
        <taxon>Metazoa</taxon>
        <taxon>Ecdysozoa</taxon>
        <taxon>Nematoda</taxon>
        <taxon>Chromadorea</taxon>
        <taxon>Rhabditida</taxon>
        <taxon>Rhabditina</taxon>
        <taxon>Rhabditomorpha</taxon>
        <taxon>Strongyloidea</taxon>
        <taxon>Heligmosomidae</taxon>
        <taxon>Nippostrongylus</taxon>
    </lineage>
</organism>
<reference evidence="2 3" key="2">
    <citation type="submission" date="2018-11" db="EMBL/GenBank/DDBJ databases">
        <authorList>
            <consortium name="Pathogen Informatics"/>
        </authorList>
    </citation>
    <scope>NUCLEOTIDE SEQUENCE [LARGE SCALE GENOMIC DNA]</scope>
</reference>
<sequence length="129" mass="14531">MPSANGALSKLLCSCLNKKQQQPPEQGVLPEAVEDDRYELREQQEKLIDNEQQKHQQQQQSKPLWNAQKENPPTTVHVDVTTPIIEEAVEDHDVGGPNMGGAYPKLKTATVSNVPLFFTIRFSKRIDLI</sequence>
<dbReference type="AlphaFoldDB" id="A0A0N4Y648"/>
<evidence type="ECO:0000313" key="4">
    <source>
        <dbReference type="WBParaSite" id="NBR_0001153201-mRNA-1"/>
    </source>
</evidence>
<evidence type="ECO:0000256" key="1">
    <source>
        <dbReference type="SAM" id="MobiDB-lite"/>
    </source>
</evidence>
<feature type="compositionally biased region" description="Basic and acidic residues" evidence="1">
    <location>
        <begin position="45"/>
        <end position="54"/>
    </location>
</feature>
<protein>
    <submittedName>
        <fullName evidence="2 4">Uncharacterized protein</fullName>
    </submittedName>
</protein>
<feature type="region of interest" description="Disordered" evidence="1">
    <location>
        <begin position="45"/>
        <end position="76"/>
    </location>
</feature>
<proteinExistence type="predicted"/>
<reference evidence="4" key="1">
    <citation type="submission" date="2017-02" db="UniProtKB">
        <authorList>
            <consortium name="WormBaseParasite"/>
        </authorList>
    </citation>
    <scope>IDENTIFICATION</scope>
</reference>
<dbReference type="EMBL" id="UYSL01020544">
    <property type="protein sequence ID" value="VDL75122.1"/>
    <property type="molecule type" value="Genomic_DNA"/>
</dbReference>
<dbReference type="WBParaSite" id="NBR_0001153201-mRNA-1">
    <property type="protein sequence ID" value="NBR_0001153201-mRNA-1"/>
    <property type="gene ID" value="NBR_0001153201"/>
</dbReference>
<dbReference type="Proteomes" id="UP000271162">
    <property type="component" value="Unassembled WGS sequence"/>
</dbReference>
<keyword evidence="3" id="KW-1185">Reference proteome</keyword>
<evidence type="ECO:0000313" key="2">
    <source>
        <dbReference type="EMBL" id="VDL75122.1"/>
    </source>
</evidence>